<dbReference type="InterPro" id="IPR004089">
    <property type="entry name" value="MCPsignal_dom"/>
</dbReference>
<dbReference type="Proteomes" id="UP000199611">
    <property type="component" value="Unassembled WGS sequence"/>
</dbReference>
<accession>A0A1I4SH14</accession>
<dbReference type="AlphaFoldDB" id="A0A1I4SH14"/>
<proteinExistence type="inferred from homology"/>
<organism evidence="6 7">
    <name type="scientific">Thermodesulforhabdus norvegica</name>
    <dbReference type="NCBI Taxonomy" id="39841"/>
    <lineage>
        <taxon>Bacteria</taxon>
        <taxon>Pseudomonadati</taxon>
        <taxon>Thermodesulfobacteriota</taxon>
        <taxon>Syntrophobacteria</taxon>
        <taxon>Syntrophobacterales</taxon>
        <taxon>Thermodesulforhabdaceae</taxon>
        <taxon>Thermodesulforhabdus</taxon>
    </lineage>
</organism>
<evidence type="ECO:0000256" key="1">
    <source>
        <dbReference type="ARBA" id="ARBA00022500"/>
    </source>
</evidence>
<feature type="domain" description="Methyl-accepting transducer" evidence="5">
    <location>
        <begin position="337"/>
        <end position="573"/>
    </location>
</feature>
<dbReference type="PROSITE" id="PS50111">
    <property type="entry name" value="CHEMOTAXIS_TRANSDUC_2"/>
    <property type="match status" value="1"/>
</dbReference>
<keyword evidence="4" id="KW-1133">Transmembrane helix</keyword>
<dbReference type="STRING" id="39841.SAMN05660836_00960"/>
<dbReference type="GO" id="GO:0016020">
    <property type="term" value="C:membrane"/>
    <property type="evidence" value="ECO:0007669"/>
    <property type="project" value="InterPro"/>
</dbReference>
<name>A0A1I4SH14_9BACT</name>
<dbReference type="SMART" id="SM00283">
    <property type="entry name" value="MA"/>
    <property type="match status" value="1"/>
</dbReference>
<feature type="transmembrane region" description="Helical" evidence="4">
    <location>
        <begin position="6"/>
        <end position="32"/>
    </location>
</feature>
<gene>
    <name evidence="6" type="ORF">SAMN05660836_00960</name>
</gene>
<keyword evidence="1" id="KW-0145">Chemotaxis</keyword>
<keyword evidence="3" id="KW-0807">Transducer</keyword>
<evidence type="ECO:0000313" key="7">
    <source>
        <dbReference type="Proteomes" id="UP000199611"/>
    </source>
</evidence>
<dbReference type="GO" id="GO:0007165">
    <property type="term" value="P:signal transduction"/>
    <property type="evidence" value="ECO:0007669"/>
    <property type="project" value="UniProtKB-KW"/>
</dbReference>
<dbReference type="EMBL" id="FOUU01000002">
    <property type="protein sequence ID" value="SFM63757.1"/>
    <property type="molecule type" value="Genomic_DNA"/>
</dbReference>
<keyword evidence="4" id="KW-0472">Membrane</keyword>
<evidence type="ECO:0000313" key="6">
    <source>
        <dbReference type="EMBL" id="SFM63757.1"/>
    </source>
</evidence>
<evidence type="ECO:0000256" key="3">
    <source>
        <dbReference type="PROSITE-ProRule" id="PRU00284"/>
    </source>
</evidence>
<dbReference type="RefSeq" id="WP_177193524.1">
    <property type="nucleotide sequence ID" value="NZ_FOUU01000002.1"/>
</dbReference>
<keyword evidence="4" id="KW-0812">Transmembrane</keyword>
<keyword evidence="7" id="KW-1185">Reference proteome</keyword>
<reference evidence="6 7" key="1">
    <citation type="submission" date="2016-10" db="EMBL/GenBank/DDBJ databases">
        <authorList>
            <person name="de Groot N.N."/>
        </authorList>
    </citation>
    <scope>NUCLEOTIDE SEQUENCE [LARGE SCALE GENOMIC DNA]</scope>
    <source>
        <strain evidence="6 7">DSM 9990</strain>
    </source>
</reference>
<dbReference type="GO" id="GO:0006935">
    <property type="term" value="P:chemotaxis"/>
    <property type="evidence" value="ECO:0007669"/>
    <property type="project" value="UniProtKB-KW"/>
</dbReference>
<evidence type="ECO:0000256" key="2">
    <source>
        <dbReference type="ARBA" id="ARBA00029447"/>
    </source>
</evidence>
<dbReference type="PANTHER" id="PTHR43531">
    <property type="entry name" value="PROTEIN ICFG"/>
    <property type="match status" value="1"/>
</dbReference>
<feature type="transmembrane region" description="Helical" evidence="4">
    <location>
        <begin position="307"/>
        <end position="326"/>
    </location>
</feature>
<dbReference type="Pfam" id="PF00015">
    <property type="entry name" value="MCPsignal"/>
    <property type="match status" value="1"/>
</dbReference>
<dbReference type="InterPro" id="IPR051310">
    <property type="entry name" value="MCP_chemotaxis"/>
</dbReference>
<comment type="similarity">
    <text evidence="2">Belongs to the methyl-accepting chemotaxis (MCP) protein family.</text>
</comment>
<dbReference type="PANTHER" id="PTHR43531:SF11">
    <property type="entry name" value="METHYL-ACCEPTING CHEMOTAXIS PROTEIN 3"/>
    <property type="match status" value="1"/>
</dbReference>
<dbReference type="Gene3D" id="1.10.287.950">
    <property type="entry name" value="Methyl-accepting chemotaxis protein"/>
    <property type="match status" value="1"/>
</dbReference>
<evidence type="ECO:0000256" key="4">
    <source>
        <dbReference type="SAM" id="Phobius"/>
    </source>
</evidence>
<evidence type="ECO:0000259" key="5">
    <source>
        <dbReference type="PROSITE" id="PS50111"/>
    </source>
</evidence>
<dbReference type="SUPFAM" id="SSF58104">
    <property type="entry name" value="Methyl-accepting chemotaxis protein (MCP) signaling domain"/>
    <property type="match status" value="1"/>
</dbReference>
<protein>
    <submittedName>
        <fullName evidence="6">Methyl-accepting chemotaxis protein</fullName>
    </submittedName>
</protein>
<sequence length="604" mass="66145">MVAERIGTRIAFLVVVFVLLVGAVAAVGYYGLSKAQVLGLLEEKVNEATLWVLELRRQEKNFALRGFEKVRGDKLNSVEKWQRNYEELRHLLDDLNKHPVVRSYYGVETEALFKNLEAYKKAFLGDYVGSYKPRLDAFARWRDLAWDVTERLQALKNKLEGFQRSAFSAGDLGEIKKAAGLISSFEAFYAGFLTLRVRGMYAVNLGTLEAFGAYDEQLQKVKVCLEDFTKLAEVSGNSELKTLAGELAVLLSAYEKAGEEYRNALKVKLQGEDKMIGASRAALDDLMKLLDDLRGRTRNEINLLKKIFLVGSAVTLITGVVLGFLISRSITRPVVVSVEEVNRRVTDITGKIMGLEKNSRDLAEGATQQASSVEESFASLEEIAAMARANEDKGQRAGEFALEVERVVGEVQEALRNMVSAMKEIHKAGEETSVIVKKINDIAFQTNLLALNAAVEAARAGNAGAGFAVVADEVRVLALRAAEAAKDSARLIELSQAKIGIGRNVVRNCMSSFRRIVNGSGQMAALMEEVVRGSGEQRRGIEQLNSAFGEINRVVARNAGLAEEVAAISSDIKNSVEILNNSMIQLARMAGMKAGGSVPCQDFT</sequence>